<dbReference type="EMBL" id="MSFO01000008">
    <property type="protein sequence ID" value="PLB45250.1"/>
    <property type="molecule type" value="Genomic_DNA"/>
</dbReference>
<dbReference type="GeneID" id="36557768"/>
<dbReference type="Pfam" id="PF08881">
    <property type="entry name" value="CVNH"/>
    <property type="match status" value="1"/>
</dbReference>
<comment type="caution">
    <text evidence="2">The sequence shown here is derived from an EMBL/GenBank/DDBJ whole genome shotgun (WGS) entry which is preliminary data.</text>
</comment>
<dbReference type="AlphaFoldDB" id="A0A2I2FX81"/>
<reference evidence="2 3" key="1">
    <citation type="submission" date="2016-12" db="EMBL/GenBank/DDBJ databases">
        <title>The genomes of Aspergillus section Nigri reveals drivers in fungal speciation.</title>
        <authorList>
            <consortium name="DOE Joint Genome Institute"/>
            <person name="Vesth T.C."/>
            <person name="Nybo J."/>
            <person name="Theobald S."/>
            <person name="Brandl J."/>
            <person name="Frisvad J.C."/>
            <person name="Nielsen K.F."/>
            <person name="Lyhne E.K."/>
            <person name="Kogle M.E."/>
            <person name="Kuo A."/>
            <person name="Riley R."/>
            <person name="Clum A."/>
            <person name="Nolan M."/>
            <person name="Lipzen A."/>
            <person name="Salamov A."/>
            <person name="Henrissat B."/>
            <person name="Wiebenga A."/>
            <person name="De Vries R.P."/>
            <person name="Grigoriev I.V."/>
            <person name="Mortensen U.H."/>
            <person name="Andersen M.R."/>
            <person name="Baker S.E."/>
        </authorList>
    </citation>
    <scope>NUCLEOTIDE SEQUENCE [LARGE SCALE GENOMIC DNA]</scope>
    <source>
        <strain evidence="2 3">IBT 23096</strain>
    </source>
</reference>
<organism evidence="2 3">
    <name type="scientific">Aspergillus steynii IBT 23096</name>
    <dbReference type="NCBI Taxonomy" id="1392250"/>
    <lineage>
        <taxon>Eukaryota</taxon>
        <taxon>Fungi</taxon>
        <taxon>Dikarya</taxon>
        <taxon>Ascomycota</taxon>
        <taxon>Pezizomycotina</taxon>
        <taxon>Eurotiomycetes</taxon>
        <taxon>Eurotiomycetidae</taxon>
        <taxon>Eurotiales</taxon>
        <taxon>Aspergillaceae</taxon>
        <taxon>Aspergillus</taxon>
        <taxon>Aspergillus subgen. Circumdati</taxon>
    </lineage>
</organism>
<keyword evidence="3" id="KW-1185">Reference proteome</keyword>
<dbReference type="RefSeq" id="XP_024700552.1">
    <property type="nucleotide sequence ID" value="XM_024850069.1"/>
</dbReference>
<proteinExistence type="predicted"/>
<evidence type="ECO:0000313" key="3">
    <source>
        <dbReference type="Proteomes" id="UP000234275"/>
    </source>
</evidence>
<dbReference type="InterPro" id="IPR011058">
    <property type="entry name" value="Cyanovirin-N"/>
</dbReference>
<dbReference type="SUPFAM" id="SSF51322">
    <property type="entry name" value="Cyanovirin-N"/>
    <property type="match status" value="1"/>
</dbReference>
<protein>
    <submittedName>
        <fullName evidence="2">Cyanovirin-N</fullName>
    </submittedName>
</protein>
<dbReference type="STRING" id="1392250.A0A2I2FX81"/>
<dbReference type="Gene3D" id="2.30.60.10">
    <property type="entry name" value="Cyanovirin-N"/>
    <property type="match status" value="1"/>
</dbReference>
<gene>
    <name evidence="2" type="ORF">P170DRAFT_440396</name>
</gene>
<dbReference type="PANTHER" id="PTHR42076:SF1">
    <property type="entry name" value="CYANOVIRIN-N DOMAIN-CONTAINING PROTEIN"/>
    <property type="match status" value="1"/>
</dbReference>
<dbReference type="PANTHER" id="PTHR42076">
    <property type="entry name" value="CYANOVIRIN-N HOMOLOG"/>
    <property type="match status" value="1"/>
</dbReference>
<dbReference type="VEuPathDB" id="FungiDB:P170DRAFT_440396"/>
<sequence>MSFHHSAEDIQIEDNHILVAKLANEDGEMQDASIDLDEFIGNNDGSFEWDGQNFSETAEDVEFSIEGDGEVPVLRAKLNNAEGEQVEADINLGERVVNNNGAFEFQ</sequence>
<evidence type="ECO:0000259" key="1">
    <source>
        <dbReference type="SMART" id="SM01111"/>
    </source>
</evidence>
<dbReference type="SMART" id="SM01111">
    <property type="entry name" value="CVNH"/>
    <property type="match status" value="1"/>
</dbReference>
<evidence type="ECO:0000313" key="2">
    <source>
        <dbReference type="EMBL" id="PLB45250.1"/>
    </source>
</evidence>
<dbReference type="OrthoDB" id="2441380at2759"/>
<dbReference type="Proteomes" id="UP000234275">
    <property type="component" value="Unassembled WGS sequence"/>
</dbReference>
<accession>A0A2I2FX81</accession>
<feature type="domain" description="Cyanovirin-N" evidence="1">
    <location>
        <begin position="2"/>
        <end position="105"/>
    </location>
</feature>
<name>A0A2I2FX81_9EURO</name>
<dbReference type="InterPro" id="IPR036673">
    <property type="entry name" value="Cyanovirin-N_sf"/>
</dbReference>